<dbReference type="AlphaFoldDB" id="A0AB34JQF7"/>
<name>A0AB34JQF7_PRYPA</name>
<organism evidence="1 2">
    <name type="scientific">Prymnesium parvum</name>
    <name type="common">Toxic golden alga</name>
    <dbReference type="NCBI Taxonomy" id="97485"/>
    <lineage>
        <taxon>Eukaryota</taxon>
        <taxon>Haptista</taxon>
        <taxon>Haptophyta</taxon>
        <taxon>Prymnesiophyceae</taxon>
        <taxon>Prymnesiales</taxon>
        <taxon>Prymnesiaceae</taxon>
        <taxon>Prymnesium</taxon>
    </lineage>
</organism>
<protein>
    <submittedName>
        <fullName evidence="1">Uncharacterized protein</fullName>
    </submittedName>
</protein>
<dbReference type="Proteomes" id="UP001515480">
    <property type="component" value="Unassembled WGS sequence"/>
</dbReference>
<evidence type="ECO:0000313" key="2">
    <source>
        <dbReference type="Proteomes" id="UP001515480"/>
    </source>
</evidence>
<accession>A0AB34JQF7</accession>
<dbReference type="EMBL" id="JBGBPQ010000005">
    <property type="protein sequence ID" value="KAL1524166.1"/>
    <property type="molecule type" value="Genomic_DNA"/>
</dbReference>
<comment type="caution">
    <text evidence="1">The sequence shown here is derived from an EMBL/GenBank/DDBJ whole genome shotgun (WGS) entry which is preliminary data.</text>
</comment>
<proteinExistence type="predicted"/>
<keyword evidence="2" id="KW-1185">Reference proteome</keyword>
<reference evidence="1 2" key="1">
    <citation type="journal article" date="2024" name="Science">
        <title>Giant polyketide synthase enzymes in the biosynthesis of giant marine polyether toxins.</title>
        <authorList>
            <person name="Fallon T.R."/>
            <person name="Shende V.V."/>
            <person name="Wierzbicki I.H."/>
            <person name="Pendleton A.L."/>
            <person name="Watervoot N.F."/>
            <person name="Auber R.P."/>
            <person name="Gonzalez D.J."/>
            <person name="Wisecaver J.H."/>
            <person name="Moore B.S."/>
        </authorList>
    </citation>
    <scope>NUCLEOTIDE SEQUENCE [LARGE SCALE GENOMIC DNA]</scope>
    <source>
        <strain evidence="1 2">12B1</strain>
    </source>
</reference>
<sequence>MEVGARVVTVEQLEEAEKAEDAEVMGVLAVAMVQEAQREVQVWEAKGEEVEAIVEHEQAGTAGTEVSGVKEGRKVVMLEAVNVAAARLAEALWVGLSVVEGGAMVMLEVVAK</sequence>
<evidence type="ECO:0000313" key="1">
    <source>
        <dbReference type="EMBL" id="KAL1524166.1"/>
    </source>
</evidence>
<gene>
    <name evidence="1" type="ORF">AB1Y20_019075</name>
</gene>